<evidence type="ECO:0000256" key="1">
    <source>
        <dbReference type="SAM" id="Phobius"/>
    </source>
</evidence>
<evidence type="ECO:0000313" key="3">
    <source>
        <dbReference type="EMBL" id="GJE25457.1"/>
    </source>
</evidence>
<accession>A0ABQ4T4A3</accession>
<dbReference type="RefSeq" id="WP_238309403.1">
    <property type="nucleotide sequence ID" value="NZ_BPQV01000001.1"/>
</dbReference>
<gene>
    <name evidence="3" type="ORF">LKMONMHP_0295</name>
</gene>
<protein>
    <recommendedName>
        <fullName evidence="2">TadE-like domain-containing protein</fullName>
    </recommendedName>
</protein>
<proteinExistence type="predicted"/>
<evidence type="ECO:0000259" key="2">
    <source>
        <dbReference type="Pfam" id="PF07811"/>
    </source>
</evidence>
<reference evidence="3" key="2">
    <citation type="submission" date="2021-08" db="EMBL/GenBank/DDBJ databases">
        <authorList>
            <person name="Tani A."/>
            <person name="Ola A."/>
            <person name="Ogura Y."/>
            <person name="Katsura K."/>
            <person name="Hayashi T."/>
        </authorList>
    </citation>
    <scope>NUCLEOTIDE SEQUENCE</scope>
    <source>
        <strain evidence="3">NBRC 15689</strain>
    </source>
</reference>
<keyword evidence="1" id="KW-0472">Membrane</keyword>
<evidence type="ECO:0000313" key="4">
    <source>
        <dbReference type="Proteomes" id="UP001055156"/>
    </source>
</evidence>
<reference evidence="3" key="1">
    <citation type="journal article" date="2021" name="Front. Microbiol.">
        <title>Comprehensive Comparative Genomics and Phenotyping of Methylobacterium Species.</title>
        <authorList>
            <person name="Alessa O."/>
            <person name="Ogura Y."/>
            <person name="Fujitani Y."/>
            <person name="Takami H."/>
            <person name="Hayashi T."/>
            <person name="Sahin N."/>
            <person name="Tani A."/>
        </authorList>
    </citation>
    <scope>NUCLEOTIDE SEQUENCE</scope>
    <source>
        <strain evidence="3">NBRC 15689</strain>
    </source>
</reference>
<feature type="transmembrane region" description="Helical" evidence="1">
    <location>
        <begin position="37"/>
        <end position="60"/>
    </location>
</feature>
<keyword evidence="4" id="KW-1185">Reference proteome</keyword>
<dbReference type="Proteomes" id="UP001055156">
    <property type="component" value="Unassembled WGS sequence"/>
</dbReference>
<sequence>MAPAHDDPVVREPPREGCHRVLRRFGRDAGGATAIEMAIVLVPFLAILLSTIETAIVFWAQMSLQQAVADTTREIYTGNFQTANANLSKASDLLDAFRKKLCQENGQPRKLIFNCANVKLNISTVDAFSNVAPLSPVTSGSGIRDWNPNFGIGYACGRGNAIVLVQAAVDFPVFSTLLNPGTVTLPGGRRVLQAASVFRVEPYDSTKVCS</sequence>
<keyword evidence="1" id="KW-1133">Transmembrane helix</keyword>
<feature type="domain" description="TadE-like" evidence="2">
    <location>
        <begin position="31"/>
        <end position="73"/>
    </location>
</feature>
<dbReference type="Pfam" id="PF07811">
    <property type="entry name" value="TadE"/>
    <property type="match status" value="1"/>
</dbReference>
<keyword evidence="1" id="KW-0812">Transmembrane</keyword>
<dbReference type="EMBL" id="BPQV01000001">
    <property type="protein sequence ID" value="GJE25457.1"/>
    <property type="molecule type" value="Genomic_DNA"/>
</dbReference>
<comment type="caution">
    <text evidence="3">The sequence shown here is derived from an EMBL/GenBank/DDBJ whole genome shotgun (WGS) entry which is preliminary data.</text>
</comment>
<name>A0ABQ4T4A3_METOR</name>
<organism evidence="3 4">
    <name type="scientific">Methylobacterium organophilum</name>
    <dbReference type="NCBI Taxonomy" id="410"/>
    <lineage>
        <taxon>Bacteria</taxon>
        <taxon>Pseudomonadati</taxon>
        <taxon>Pseudomonadota</taxon>
        <taxon>Alphaproteobacteria</taxon>
        <taxon>Hyphomicrobiales</taxon>
        <taxon>Methylobacteriaceae</taxon>
        <taxon>Methylobacterium</taxon>
    </lineage>
</organism>
<dbReference type="InterPro" id="IPR012495">
    <property type="entry name" value="TadE-like_dom"/>
</dbReference>